<protein>
    <submittedName>
        <fullName evidence="1">Uncharacterized protein</fullName>
    </submittedName>
</protein>
<dbReference type="EMBL" id="JAPEVG010000555">
    <property type="protein sequence ID" value="KAJ8457500.1"/>
    <property type="molecule type" value="Genomic_DNA"/>
</dbReference>
<organism evidence="1 2">
    <name type="scientific">Trametes cubensis</name>
    <dbReference type="NCBI Taxonomy" id="1111947"/>
    <lineage>
        <taxon>Eukaryota</taxon>
        <taxon>Fungi</taxon>
        <taxon>Dikarya</taxon>
        <taxon>Basidiomycota</taxon>
        <taxon>Agaricomycotina</taxon>
        <taxon>Agaricomycetes</taxon>
        <taxon>Polyporales</taxon>
        <taxon>Polyporaceae</taxon>
        <taxon>Trametes</taxon>
    </lineage>
</organism>
<keyword evidence="2" id="KW-1185">Reference proteome</keyword>
<dbReference type="PROSITE" id="PS51257">
    <property type="entry name" value="PROKAR_LIPOPROTEIN"/>
    <property type="match status" value="1"/>
</dbReference>
<reference evidence="1" key="1">
    <citation type="submission" date="2022-11" db="EMBL/GenBank/DDBJ databases">
        <title>Genome Sequence of Cubamyces cubensis.</title>
        <authorList>
            <person name="Buettner E."/>
        </authorList>
    </citation>
    <scope>NUCLEOTIDE SEQUENCE</scope>
    <source>
        <strain evidence="1">MPL-01</strain>
    </source>
</reference>
<accession>A0AAD7TIL3</accession>
<comment type="caution">
    <text evidence="1">The sequence shown here is derived from an EMBL/GenBank/DDBJ whole genome shotgun (WGS) entry which is preliminary data.</text>
</comment>
<evidence type="ECO:0000313" key="1">
    <source>
        <dbReference type="EMBL" id="KAJ8457500.1"/>
    </source>
</evidence>
<sequence length="110" mass="12236">MPIRRSSPHSPHLILIPLPPPPPILSACPHAHCAVFLHITVYIPWDMPLTFDDLPYSNYGFWMGAVPKELLLDDPQRYPALRGLRMSIAAPSYKLSQPSRAALSARGAEL</sequence>
<gene>
    <name evidence="1" type="ORF">ONZ51_g11497</name>
</gene>
<evidence type="ECO:0000313" key="2">
    <source>
        <dbReference type="Proteomes" id="UP001215151"/>
    </source>
</evidence>
<name>A0AAD7TIL3_9APHY</name>
<dbReference type="AlphaFoldDB" id="A0AAD7TIL3"/>
<proteinExistence type="predicted"/>
<dbReference type="Proteomes" id="UP001215151">
    <property type="component" value="Unassembled WGS sequence"/>
</dbReference>